<reference evidence="1 2" key="1">
    <citation type="journal article" date="2021" name="Plant Biotechnol. J.">
        <title>Multi-omics assisted identification of the key and species-specific regulatory components of drought-tolerant mechanisms in Gossypium stocksii.</title>
        <authorList>
            <person name="Yu D."/>
            <person name="Ke L."/>
            <person name="Zhang D."/>
            <person name="Wu Y."/>
            <person name="Sun Y."/>
            <person name="Mei J."/>
            <person name="Sun J."/>
            <person name="Sun Y."/>
        </authorList>
    </citation>
    <scope>NUCLEOTIDE SEQUENCE [LARGE SCALE GENOMIC DNA]</scope>
    <source>
        <strain evidence="2">cv. E1</strain>
        <tissue evidence="1">Leaf</tissue>
    </source>
</reference>
<gene>
    <name evidence="1" type="ORF">J1N35_025049</name>
</gene>
<dbReference type="AlphaFoldDB" id="A0A9D3ZXA7"/>
<dbReference type="Proteomes" id="UP000828251">
    <property type="component" value="Unassembled WGS sequence"/>
</dbReference>
<name>A0A9D3ZXA7_9ROSI</name>
<sequence length="120" mass="13742">MVTIGGPKDRSCLMRMALQHLAGMITAPMGVVEPHDLKVDSRQEIEIEELSEVLGVIEEIFDSYEVSVEELPHFSYVLEETLQEELVEEVLQKRYIQIEVGNSEQVEFVILKLMIPQKVK</sequence>
<proteinExistence type="predicted"/>
<keyword evidence="2" id="KW-1185">Reference proteome</keyword>
<organism evidence="1 2">
    <name type="scientific">Gossypium stocksii</name>
    <dbReference type="NCBI Taxonomy" id="47602"/>
    <lineage>
        <taxon>Eukaryota</taxon>
        <taxon>Viridiplantae</taxon>
        <taxon>Streptophyta</taxon>
        <taxon>Embryophyta</taxon>
        <taxon>Tracheophyta</taxon>
        <taxon>Spermatophyta</taxon>
        <taxon>Magnoliopsida</taxon>
        <taxon>eudicotyledons</taxon>
        <taxon>Gunneridae</taxon>
        <taxon>Pentapetalae</taxon>
        <taxon>rosids</taxon>
        <taxon>malvids</taxon>
        <taxon>Malvales</taxon>
        <taxon>Malvaceae</taxon>
        <taxon>Malvoideae</taxon>
        <taxon>Gossypium</taxon>
    </lineage>
</organism>
<accession>A0A9D3ZXA7</accession>
<comment type="caution">
    <text evidence="1">The sequence shown here is derived from an EMBL/GenBank/DDBJ whole genome shotgun (WGS) entry which is preliminary data.</text>
</comment>
<dbReference type="EMBL" id="JAIQCV010000008">
    <property type="protein sequence ID" value="KAH1072721.1"/>
    <property type="molecule type" value="Genomic_DNA"/>
</dbReference>
<evidence type="ECO:0000313" key="1">
    <source>
        <dbReference type="EMBL" id="KAH1072721.1"/>
    </source>
</evidence>
<evidence type="ECO:0000313" key="2">
    <source>
        <dbReference type="Proteomes" id="UP000828251"/>
    </source>
</evidence>
<protein>
    <submittedName>
        <fullName evidence="1">Uncharacterized protein</fullName>
    </submittedName>
</protein>